<keyword evidence="3" id="KW-1185">Reference proteome</keyword>
<organism evidence="2 3">
    <name type="scientific">Streptomyces spiralis</name>
    <dbReference type="NCBI Taxonomy" id="66376"/>
    <lineage>
        <taxon>Bacteria</taxon>
        <taxon>Bacillati</taxon>
        <taxon>Actinomycetota</taxon>
        <taxon>Actinomycetes</taxon>
        <taxon>Kitasatosporales</taxon>
        <taxon>Streptomycetaceae</taxon>
        <taxon>Streptomyces</taxon>
    </lineage>
</organism>
<name>A0A919E5T1_9ACTN</name>
<dbReference type="AlphaFoldDB" id="A0A919E5T1"/>
<reference evidence="2" key="1">
    <citation type="journal article" date="2014" name="Int. J. Syst. Evol. Microbiol.">
        <title>Complete genome sequence of Corynebacterium casei LMG S-19264T (=DSM 44701T), isolated from a smear-ripened cheese.</title>
        <authorList>
            <consortium name="US DOE Joint Genome Institute (JGI-PGF)"/>
            <person name="Walter F."/>
            <person name="Albersmeier A."/>
            <person name="Kalinowski J."/>
            <person name="Ruckert C."/>
        </authorList>
    </citation>
    <scope>NUCLEOTIDE SEQUENCE</scope>
    <source>
        <strain evidence="2">JCM 3302</strain>
    </source>
</reference>
<feature type="compositionally biased region" description="Basic residues" evidence="1">
    <location>
        <begin position="67"/>
        <end position="76"/>
    </location>
</feature>
<protein>
    <submittedName>
        <fullName evidence="2">Uncharacterized protein</fullName>
    </submittedName>
</protein>
<evidence type="ECO:0000256" key="1">
    <source>
        <dbReference type="SAM" id="MobiDB-lite"/>
    </source>
</evidence>
<feature type="region of interest" description="Disordered" evidence="1">
    <location>
        <begin position="58"/>
        <end position="98"/>
    </location>
</feature>
<accession>A0A919E5T1</accession>
<sequence>MHQCLNRIIVRVAGGEWIDPDRISFVKVLKHVRRSVLTQAKDAVSAVGSFLAMLENKARRKLDSGPRRHHTAPRVLKRPDSKYSPSVKKRQHGPTQRVPANVIILNPVMLH</sequence>
<gene>
    <name evidence="2" type="ORF">GCM10014715_83250</name>
</gene>
<dbReference type="Proteomes" id="UP000641386">
    <property type="component" value="Unassembled WGS sequence"/>
</dbReference>
<evidence type="ECO:0000313" key="2">
    <source>
        <dbReference type="EMBL" id="GHF15284.1"/>
    </source>
</evidence>
<comment type="caution">
    <text evidence="2">The sequence shown here is derived from an EMBL/GenBank/DDBJ whole genome shotgun (WGS) entry which is preliminary data.</text>
</comment>
<evidence type="ECO:0000313" key="3">
    <source>
        <dbReference type="Proteomes" id="UP000641386"/>
    </source>
</evidence>
<proteinExistence type="predicted"/>
<reference evidence="2" key="2">
    <citation type="submission" date="2020-09" db="EMBL/GenBank/DDBJ databases">
        <authorList>
            <person name="Sun Q."/>
            <person name="Ohkuma M."/>
        </authorList>
    </citation>
    <scope>NUCLEOTIDE SEQUENCE</scope>
    <source>
        <strain evidence="2">JCM 3302</strain>
    </source>
</reference>
<dbReference type="EMBL" id="BNBC01000070">
    <property type="protein sequence ID" value="GHF15284.1"/>
    <property type="molecule type" value="Genomic_DNA"/>
</dbReference>